<feature type="transmembrane region" description="Helical" evidence="1">
    <location>
        <begin position="140"/>
        <end position="157"/>
    </location>
</feature>
<keyword evidence="1" id="KW-0472">Membrane</keyword>
<keyword evidence="1" id="KW-0812">Transmembrane</keyword>
<organism evidence="2 3">
    <name type="scientific">Peribacillus deserti</name>
    <dbReference type="NCBI Taxonomy" id="673318"/>
    <lineage>
        <taxon>Bacteria</taxon>
        <taxon>Bacillati</taxon>
        <taxon>Bacillota</taxon>
        <taxon>Bacilli</taxon>
        <taxon>Bacillales</taxon>
        <taxon>Bacillaceae</taxon>
        <taxon>Peribacillus</taxon>
    </lineage>
</organism>
<sequence>MEGKTHIVGGIAAGALYLKTVGTVQPEVLFFTSCIAGALLPDICSPTSTIGRMIPLLDRLVSKTFGHRTITHSLFMLILTFMVFRLTHLPEAIELGIWIGMASHLVLDAITVKGIQFLWPLKIRVGIPVGIKTGGTLEKGILSLLTVYIAYVGYQIYLN</sequence>
<feature type="transmembrane region" description="Helical" evidence="1">
    <location>
        <begin position="95"/>
        <end position="119"/>
    </location>
</feature>
<accession>A0ABS2QE69</accession>
<evidence type="ECO:0000313" key="3">
    <source>
        <dbReference type="Proteomes" id="UP000823486"/>
    </source>
</evidence>
<dbReference type="EMBL" id="JAFBFI010000002">
    <property type="protein sequence ID" value="MBM7691461.1"/>
    <property type="molecule type" value="Genomic_DNA"/>
</dbReference>
<keyword evidence="3" id="KW-1185">Reference proteome</keyword>
<gene>
    <name evidence="2" type="ORF">JOC77_000866</name>
</gene>
<dbReference type="PANTHER" id="PTHR35531">
    <property type="entry name" value="INNER MEMBRANE PROTEIN YBCI-RELATED"/>
    <property type="match status" value="1"/>
</dbReference>
<evidence type="ECO:0000313" key="2">
    <source>
        <dbReference type="EMBL" id="MBM7691461.1"/>
    </source>
</evidence>
<dbReference type="InterPro" id="IPR007404">
    <property type="entry name" value="YdjM-like"/>
</dbReference>
<proteinExistence type="predicted"/>
<feature type="transmembrane region" description="Helical" evidence="1">
    <location>
        <begin position="69"/>
        <end position="89"/>
    </location>
</feature>
<dbReference type="PANTHER" id="PTHR35531:SF1">
    <property type="entry name" value="INNER MEMBRANE PROTEIN YBCI-RELATED"/>
    <property type="match status" value="1"/>
</dbReference>
<protein>
    <submittedName>
        <fullName evidence="2">Inner membrane protein</fullName>
    </submittedName>
</protein>
<dbReference type="Pfam" id="PF04307">
    <property type="entry name" value="YdjM"/>
    <property type="match status" value="1"/>
</dbReference>
<reference evidence="2 3" key="1">
    <citation type="submission" date="2021-01" db="EMBL/GenBank/DDBJ databases">
        <title>Genomic Encyclopedia of Type Strains, Phase IV (KMG-IV): sequencing the most valuable type-strain genomes for metagenomic binning, comparative biology and taxonomic classification.</title>
        <authorList>
            <person name="Goeker M."/>
        </authorList>
    </citation>
    <scope>NUCLEOTIDE SEQUENCE [LARGE SCALE GENOMIC DNA]</scope>
    <source>
        <strain evidence="2 3">DSM 105482</strain>
    </source>
</reference>
<evidence type="ECO:0000256" key="1">
    <source>
        <dbReference type="SAM" id="Phobius"/>
    </source>
</evidence>
<keyword evidence="1" id="KW-1133">Transmembrane helix</keyword>
<comment type="caution">
    <text evidence="2">The sequence shown here is derived from an EMBL/GenBank/DDBJ whole genome shotgun (WGS) entry which is preliminary data.</text>
</comment>
<name>A0ABS2QE69_9BACI</name>
<dbReference type="RefSeq" id="WP_204538987.1">
    <property type="nucleotide sequence ID" value="NZ_JAFBFI010000002.1"/>
</dbReference>
<dbReference type="Proteomes" id="UP000823486">
    <property type="component" value="Unassembled WGS sequence"/>
</dbReference>